<evidence type="ECO:0000313" key="7">
    <source>
        <dbReference type="EMBL" id="SFZ72619.1"/>
    </source>
</evidence>
<dbReference type="EMBL" id="LT633519">
    <property type="protein sequence ID" value="SFZ72226.1"/>
    <property type="molecule type" value="Genomic_DNA"/>
</dbReference>
<evidence type="ECO:0000313" key="4">
    <source>
        <dbReference type="EMBL" id="SFZ72226.1"/>
    </source>
</evidence>
<dbReference type="EMBL" id="LT633601">
    <property type="protein sequence ID" value="SFZ72406.1"/>
    <property type="molecule type" value="Genomic_DNA"/>
</dbReference>
<keyword evidence="9" id="KW-1185">Reference proteome</keyword>
<feature type="region of interest" description="Disordered" evidence="1">
    <location>
        <begin position="27"/>
        <end position="50"/>
    </location>
</feature>
<protein>
    <submittedName>
        <fullName evidence="5">OMP1411</fullName>
    </submittedName>
    <submittedName>
        <fullName evidence="7">OMP1589</fullName>
    </submittedName>
    <submittedName>
        <fullName evidence="6">OMP301</fullName>
    </submittedName>
    <submittedName>
        <fullName evidence="4">OMP98</fullName>
    </submittedName>
</protein>
<accession>A0A1M4NHS3</accession>
<feature type="compositionally biased region" description="Acidic residues" evidence="1">
    <location>
        <begin position="35"/>
        <end position="50"/>
    </location>
</feature>
<evidence type="ECO:0000313" key="3">
    <source>
        <dbReference type="EMBL" id="BCD70790.1"/>
    </source>
</evidence>
<dbReference type="EMBL" id="AP019774">
    <property type="protein sequence ID" value="BCD70790.1"/>
    <property type="molecule type" value="Genomic_DNA"/>
</dbReference>
<evidence type="ECO:0000313" key="8">
    <source>
        <dbReference type="Proteomes" id="UP000317935"/>
    </source>
</evidence>
<dbReference type="EMBL" id="LT633703">
    <property type="protein sequence ID" value="SFZ72619.1"/>
    <property type="molecule type" value="Genomic_DNA"/>
</dbReference>
<evidence type="ECO:0000256" key="1">
    <source>
        <dbReference type="SAM" id="MobiDB-lite"/>
    </source>
</evidence>
<evidence type="ECO:0000313" key="6">
    <source>
        <dbReference type="EMBL" id="SFZ72457.1"/>
    </source>
</evidence>
<organism evidence="6">
    <name type="scientific">Helicobacter suis</name>
    <dbReference type="NCBI Taxonomy" id="104628"/>
    <lineage>
        <taxon>Bacteria</taxon>
        <taxon>Pseudomonadati</taxon>
        <taxon>Campylobacterota</taxon>
        <taxon>Epsilonproteobacteria</taxon>
        <taxon>Campylobacterales</taxon>
        <taxon>Helicobacteraceae</taxon>
        <taxon>Helicobacter</taxon>
    </lineage>
</organism>
<dbReference type="EMBL" id="LT633624">
    <property type="protein sequence ID" value="SFZ72457.1"/>
    <property type="molecule type" value="Genomic_DNA"/>
</dbReference>
<reference evidence="3 8" key="2">
    <citation type="submission" date="2019-06" db="EMBL/GenBank/DDBJ databases">
        <title>Complete genome sequence of Helicobacter suis SNTW101c.</title>
        <authorList>
            <person name="Rimbara E."/>
            <person name="Suzuki M."/>
            <person name="Matsui H."/>
            <person name="Nakamura M."/>
            <person name="Mori S."/>
            <person name="Shibayama K."/>
        </authorList>
    </citation>
    <scope>NUCLEOTIDE SEQUENCE [LARGE SCALE GENOMIC DNA]</scope>
    <source>
        <strain evidence="3 8">SNTW101c</strain>
    </source>
</reference>
<dbReference type="Proteomes" id="UP000317935">
    <property type="component" value="Chromosome"/>
</dbReference>
<dbReference type="STRING" id="104628.GCA_001653055_00422"/>
<evidence type="ECO:0000313" key="9">
    <source>
        <dbReference type="Proteomes" id="UP000509742"/>
    </source>
</evidence>
<name>A0A1M4NHS3_9HELI</name>
<evidence type="ECO:0000313" key="5">
    <source>
        <dbReference type="EMBL" id="SFZ72406.1"/>
    </source>
</evidence>
<reference evidence="6" key="1">
    <citation type="submission" date="2016-10" db="EMBL/GenBank/DDBJ databases">
        <title>Proteomic and phylogenetic analysis of the outer membrane protein repertoire of gastric Helicobacter species.</title>
        <authorList>
            <person name="Joosten M."/>
        </authorList>
    </citation>
    <scope>NUCLEOTIDE SEQUENCE</scope>
    <source>
        <strain evidence="4">HS2</strain>
        <strain evidence="5">HS4</strain>
        <strain evidence="6">HS7</strain>
        <strain evidence="7">HS9</strain>
    </source>
</reference>
<dbReference type="RefSeq" id="WP_167531092.1">
    <property type="nucleotide sequence ID" value="NZ_AP019774.1"/>
</dbReference>
<proteinExistence type="predicted"/>
<dbReference type="Proteomes" id="UP000509742">
    <property type="component" value="Chromosome"/>
</dbReference>
<dbReference type="EMBL" id="AP023036">
    <property type="protein sequence ID" value="BCD46457.1"/>
    <property type="molecule type" value="Genomic_DNA"/>
</dbReference>
<dbReference type="AlphaFoldDB" id="A0A1M4NHS3"/>
<dbReference type="GeneID" id="56928958"/>
<gene>
    <name evidence="6" type="primary">omp301</name>
    <name evidence="5" type="synonym">omp1411</name>
    <name evidence="7" type="synonym">omp1589</name>
    <name evidence="4" type="synonym">omp98</name>
    <name evidence="2" type="ORF">NHP190020_14960</name>
    <name evidence="3" type="ORF">SNTW_14350</name>
</gene>
<sequence>MEDLNQEDFDQEEWDDEDMDILDILDESQPKYEGGYDDDDYVSADSEYEE</sequence>
<reference evidence="2 9" key="3">
    <citation type="submission" date="2020-04" db="EMBL/GenBank/DDBJ databases">
        <title>Genomic analysis of gastric non-Helicobacter pylori Helicobacters isolated in Japan.</title>
        <authorList>
            <person name="Suzuki M."/>
            <person name="Rimbara E."/>
        </authorList>
    </citation>
    <scope>NUCLEOTIDE SEQUENCE [LARGE SCALE GENOMIC DNA]</scope>
    <source>
        <strain evidence="2 9">NHP19-0020</strain>
    </source>
</reference>
<evidence type="ECO:0000313" key="2">
    <source>
        <dbReference type="EMBL" id="BCD46457.1"/>
    </source>
</evidence>